<protein>
    <recommendedName>
        <fullName evidence="3">NERD domain-containing protein</fullName>
    </recommendedName>
</protein>
<accession>A0A3M2JT34</accession>
<sequence>MVQGNGTGRTARRARRLGRWWGAGATSAATDVPQARPEADADDGWFHDWLHRTADDSPGTGHALALTAASGWVTLTGLNRPGSTRGTVEHVAVGPGGIVVVETLPWDGEISVLGGTLRHRGYGRTPDVAEVAGAAGALTALLAPGHRRAVQAVVCLGGRDLDPVAVCGGAVAVGEHQLAAYLTALPERLAAADVPLVVDYLVAELGGATSPELLTVDDVFRPVNVWDAPAPTSPVSPAAALAPTQDAPSADAAPAPADAEPSSQVDGYHPPPNVLPDGHPDQSPDAPEAARPDPAAAARPAFGDGMLRVGLLVLGLLTVGNVLLAWLDLAG</sequence>
<gene>
    <name evidence="4" type="ORF">EBM89_02735</name>
</gene>
<keyword evidence="2" id="KW-1133">Transmembrane helix</keyword>
<proteinExistence type="predicted"/>
<feature type="compositionally biased region" description="Low complexity" evidence="1">
    <location>
        <begin position="284"/>
        <end position="297"/>
    </location>
</feature>
<evidence type="ECO:0000313" key="5">
    <source>
        <dbReference type="Proteomes" id="UP000269289"/>
    </source>
</evidence>
<organism evidence="4 5">
    <name type="scientific">Cellulomonas triticagri</name>
    <dbReference type="NCBI Taxonomy" id="2483352"/>
    <lineage>
        <taxon>Bacteria</taxon>
        <taxon>Bacillati</taxon>
        <taxon>Actinomycetota</taxon>
        <taxon>Actinomycetes</taxon>
        <taxon>Micrococcales</taxon>
        <taxon>Cellulomonadaceae</taxon>
        <taxon>Cellulomonas</taxon>
    </lineage>
</organism>
<dbReference type="InterPro" id="IPR011528">
    <property type="entry name" value="NERD"/>
</dbReference>
<feature type="domain" description="NERD" evidence="3">
    <location>
        <begin position="67"/>
        <end position="156"/>
    </location>
</feature>
<dbReference type="RefSeq" id="WP_122147928.1">
    <property type="nucleotide sequence ID" value="NZ_RFFI01000008.1"/>
</dbReference>
<feature type="compositionally biased region" description="Low complexity" evidence="1">
    <location>
        <begin position="231"/>
        <end position="263"/>
    </location>
</feature>
<feature type="transmembrane region" description="Helical" evidence="2">
    <location>
        <begin position="309"/>
        <end position="327"/>
    </location>
</feature>
<dbReference type="AlphaFoldDB" id="A0A3M2JT34"/>
<dbReference type="Proteomes" id="UP000269289">
    <property type="component" value="Unassembled WGS sequence"/>
</dbReference>
<keyword evidence="2" id="KW-0812">Transmembrane</keyword>
<evidence type="ECO:0000313" key="4">
    <source>
        <dbReference type="EMBL" id="RMI13905.1"/>
    </source>
</evidence>
<evidence type="ECO:0000259" key="3">
    <source>
        <dbReference type="Pfam" id="PF08378"/>
    </source>
</evidence>
<keyword evidence="2" id="KW-0472">Membrane</keyword>
<reference evidence="4 5" key="1">
    <citation type="submission" date="2018-10" db="EMBL/GenBank/DDBJ databases">
        <title>Isolation, diversity and antifungal activity of actinobacteria from wheat.</title>
        <authorList>
            <person name="Han C."/>
        </authorList>
    </citation>
    <scope>NUCLEOTIDE SEQUENCE [LARGE SCALE GENOMIC DNA]</scope>
    <source>
        <strain evidence="4 5">NEAU-YY56</strain>
    </source>
</reference>
<comment type="caution">
    <text evidence="4">The sequence shown here is derived from an EMBL/GenBank/DDBJ whole genome shotgun (WGS) entry which is preliminary data.</text>
</comment>
<dbReference type="Pfam" id="PF08378">
    <property type="entry name" value="NERD"/>
    <property type="match status" value="1"/>
</dbReference>
<dbReference type="OrthoDB" id="4246706at2"/>
<keyword evidence="5" id="KW-1185">Reference proteome</keyword>
<evidence type="ECO:0000256" key="2">
    <source>
        <dbReference type="SAM" id="Phobius"/>
    </source>
</evidence>
<name>A0A3M2JT34_9CELL</name>
<evidence type="ECO:0000256" key="1">
    <source>
        <dbReference type="SAM" id="MobiDB-lite"/>
    </source>
</evidence>
<feature type="region of interest" description="Disordered" evidence="1">
    <location>
        <begin position="231"/>
        <end position="297"/>
    </location>
</feature>
<dbReference type="EMBL" id="RFFI01000008">
    <property type="protein sequence ID" value="RMI13905.1"/>
    <property type="molecule type" value="Genomic_DNA"/>
</dbReference>